<gene>
    <name evidence="4" type="ORF">BKA16_000409</name>
</gene>
<dbReference type="AlphaFoldDB" id="A0A840F2R0"/>
<dbReference type="EMBL" id="JACIFP010000001">
    <property type="protein sequence ID" value="MBB4133857.1"/>
    <property type="molecule type" value="Genomic_DNA"/>
</dbReference>
<dbReference type="FunFam" id="3.40.50.720:FF:000084">
    <property type="entry name" value="Short-chain dehydrogenase reductase"/>
    <property type="match status" value="1"/>
</dbReference>
<evidence type="ECO:0000313" key="5">
    <source>
        <dbReference type="Proteomes" id="UP000551501"/>
    </source>
</evidence>
<dbReference type="PRINTS" id="PR00080">
    <property type="entry name" value="SDRFAMILY"/>
</dbReference>
<keyword evidence="3" id="KW-0520">NAD</keyword>
<evidence type="ECO:0000256" key="1">
    <source>
        <dbReference type="ARBA" id="ARBA00006484"/>
    </source>
</evidence>
<dbReference type="RefSeq" id="WP_183368994.1">
    <property type="nucleotide sequence ID" value="NZ_BAABHL010000045.1"/>
</dbReference>
<dbReference type="InterPro" id="IPR023985">
    <property type="entry name" value="SDR_subfam_1"/>
</dbReference>
<dbReference type="Pfam" id="PF13561">
    <property type="entry name" value="adh_short_C2"/>
    <property type="match status" value="1"/>
</dbReference>
<keyword evidence="2" id="KW-0560">Oxidoreductase</keyword>
<dbReference type="Proteomes" id="UP000551501">
    <property type="component" value="Unassembled WGS sequence"/>
</dbReference>
<dbReference type="SUPFAM" id="SSF51735">
    <property type="entry name" value="NAD(P)-binding Rossmann-fold domains"/>
    <property type="match status" value="1"/>
</dbReference>
<reference evidence="4 5" key="1">
    <citation type="submission" date="2020-08" db="EMBL/GenBank/DDBJ databases">
        <title>Sequencing the genomes of 1000 actinobacteria strains.</title>
        <authorList>
            <person name="Klenk H.-P."/>
        </authorList>
    </citation>
    <scope>NUCLEOTIDE SEQUENCE [LARGE SCALE GENOMIC DNA]</scope>
    <source>
        <strain evidence="4 5">DSM 45298</strain>
    </source>
</reference>
<dbReference type="PANTHER" id="PTHR24321">
    <property type="entry name" value="DEHYDROGENASES, SHORT CHAIN"/>
    <property type="match status" value="1"/>
</dbReference>
<accession>A0A840F2R0</accession>
<evidence type="ECO:0000256" key="2">
    <source>
        <dbReference type="ARBA" id="ARBA00023002"/>
    </source>
</evidence>
<dbReference type="NCBIfam" id="TIGR03971">
    <property type="entry name" value="SDR_subfam_1"/>
    <property type="match status" value="1"/>
</dbReference>
<dbReference type="Gene3D" id="3.40.50.720">
    <property type="entry name" value="NAD(P)-binding Rossmann-like Domain"/>
    <property type="match status" value="1"/>
</dbReference>
<dbReference type="CDD" id="cd05233">
    <property type="entry name" value="SDR_c"/>
    <property type="match status" value="1"/>
</dbReference>
<organism evidence="4 5">
    <name type="scientific">Gordonia humi</name>
    <dbReference type="NCBI Taxonomy" id="686429"/>
    <lineage>
        <taxon>Bacteria</taxon>
        <taxon>Bacillati</taxon>
        <taxon>Actinomycetota</taxon>
        <taxon>Actinomycetes</taxon>
        <taxon>Mycobacteriales</taxon>
        <taxon>Gordoniaceae</taxon>
        <taxon>Gordonia</taxon>
    </lineage>
</organism>
<proteinExistence type="inferred from homology"/>
<dbReference type="InterPro" id="IPR002347">
    <property type="entry name" value="SDR_fam"/>
</dbReference>
<dbReference type="InterPro" id="IPR036291">
    <property type="entry name" value="NAD(P)-bd_dom_sf"/>
</dbReference>
<sequence length="281" mass="29477">MLNLEGQKLPLDSLVDRVAFITGAGRGQGRAHAVRLAELGVDIIGVDICEDIASFDYPCASSDDLSETKRLVEAAGRRMHTGVADVRDFPTLKAVFDAGYAEFGRIDIVIANAGMIRYGAEIDPQQEWQDTLDVILTGAFNTVRASIDALVSGGRGGSIVLTSSSAGLKGTASPDASPQAYTAAKRGLVGYMQTLANQYAPDMIRVNTVHPTGVVSGMTVNDAIAAKAAEAGSNIQAMQNALPISILDAEDIANAVAFLVSDQAKFITGTQWALDAGFSVR</sequence>
<dbReference type="NCBIfam" id="NF009467">
    <property type="entry name" value="PRK12826.1-3"/>
    <property type="match status" value="1"/>
</dbReference>
<protein>
    <submittedName>
        <fullName evidence="4">SDR family mycofactocin-dependent oxidoreductase</fullName>
    </submittedName>
</protein>
<keyword evidence="5" id="KW-1185">Reference proteome</keyword>
<dbReference type="GO" id="GO:0016491">
    <property type="term" value="F:oxidoreductase activity"/>
    <property type="evidence" value="ECO:0007669"/>
    <property type="project" value="UniProtKB-KW"/>
</dbReference>
<dbReference type="PRINTS" id="PR00081">
    <property type="entry name" value="GDHRDH"/>
</dbReference>
<name>A0A840F2R0_9ACTN</name>
<evidence type="ECO:0000256" key="3">
    <source>
        <dbReference type="ARBA" id="ARBA00023027"/>
    </source>
</evidence>
<comment type="similarity">
    <text evidence="1">Belongs to the short-chain dehydrogenases/reductases (SDR) family.</text>
</comment>
<evidence type="ECO:0000313" key="4">
    <source>
        <dbReference type="EMBL" id="MBB4133857.1"/>
    </source>
</evidence>
<comment type="caution">
    <text evidence="4">The sequence shown here is derived from an EMBL/GenBank/DDBJ whole genome shotgun (WGS) entry which is preliminary data.</text>
</comment>
<dbReference type="PANTHER" id="PTHR24321:SF8">
    <property type="entry name" value="ESTRADIOL 17-BETA-DEHYDROGENASE 8-RELATED"/>
    <property type="match status" value="1"/>
</dbReference>